<keyword evidence="6" id="KW-1185">Reference proteome</keyword>
<evidence type="ECO:0000313" key="5">
    <source>
        <dbReference type="EMBL" id="QZD86599.1"/>
    </source>
</evidence>
<keyword evidence="3" id="KW-0804">Transcription</keyword>
<proteinExistence type="predicted"/>
<evidence type="ECO:0000313" key="6">
    <source>
        <dbReference type="Proteomes" id="UP000824280"/>
    </source>
</evidence>
<gene>
    <name evidence="5" type="ORF">K3166_10290</name>
</gene>
<feature type="domain" description="HTH crp-type" evidence="4">
    <location>
        <begin position="174"/>
        <end position="249"/>
    </location>
</feature>
<dbReference type="CDD" id="cd00038">
    <property type="entry name" value="CAP_ED"/>
    <property type="match status" value="1"/>
</dbReference>
<dbReference type="InterPro" id="IPR012318">
    <property type="entry name" value="HTH_CRP"/>
</dbReference>
<dbReference type="SUPFAM" id="SSF51206">
    <property type="entry name" value="cAMP-binding domain-like"/>
    <property type="match status" value="1"/>
</dbReference>
<dbReference type="Proteomes" id="UP000824280">
    <property type="component" value="Chromosome"/>
</dbReference>
<dbReference type="Gene3D" id="2.60.120.10">
    <property type="entry name" value="Jelly Rolls"/>
    <property type="match status" value="1"/>
</dbReference>
<dbReference type="RefSeq" id="WP_221422143.1">
    <property type="nucleotide sequence ID" value="NZ_CP081297.1"/>
</dbReference>
<dbReference type="InterPro" id="IPR018490">
    <property type="entry name" value="cNMP-bd_dom_sf"/>
</dbReference>
<dbReference type="EMBL" id="CP081297">
    <property type="protein sequence ID" value="QZD86599.1"/>
    <property type="molecule type" value="Genomic_DNA"/>
</dbReference>
<evidence type="ECO:0000256" key="2">
    <source>
        <dbReference type="ARBA" id="ARBA00023125"/>
    </source>
</evidence>
<keyword evidence="2" id="KW-0238">DNA-binding</keyword>
<reference evidence="5 6" key="1">
    <citation type="submission" date="2021-08" db="EMBL/GenBank/DDBJ databases">
        <title>Comparative Genomics Analysis of the Genus Qipengyuania Reveals Extensive Genetic Diversity and Metabolic Versatility, Including the Description of Fifteen Novel Species.</title>
        <authorList>
            <person name="Liu Y."/>
        </authorList>
    </citation>
    <scope>NUCLEOTIDE SEQUENCE [LARGE SCALE GENOMIC DNA]</scope>
    <source>
        <strain evidence="5 6">1XM2-8</strain>
    </source>
</reference>
<dbReference type="Gene3D" id="1.10.10.10">
    <property type="entry name" value="Winged helix-like DNA-binding domain superfamily/Winged helix DNA-binding domain"/>
    <property type="match status" value="1"/>
</dbReference>
<evidence type="ECO:0000259" key="4">
    <source>
        <dbReference type="PROSITE" id="PS51063"/>
    </source>
</evidence>
<keyword evidence="1" id="KW-0805">Transcription regulation</keyword>
<sequence length="268" mass="30217">MADADEAAGREGRNIRQGAAMFEVSDPYECQNCPLQDCPGLRPLESIQQAYMQSIKQGEFRFERGDTILEEDECTKHLFTILEGVAIRYRTLGDGRRQIVNLMFPGDLVGLQGAFEEELSHSVEVLLPARLCRFKRDDFVSLIKEHPRLGYDITWLAAKEETALEGHIVSLGQRSARERVAYLAVWLLDRALATGVAKKGNRLHLSITQAQIGDMLGLSLVHTNRTLRALDRDGLIQWSPREICVPDMEKASKLVGFERSKPSHRPFV</sequence>
<name>A0ABX8ZEG6_9SPHN</name>
<dbReference type="PROSITE" id="PS51063">
    <property type="entry name" value="HTH_CRP_2"/>
    <property type="match status" value="1"/>
</dbReference>
<dbReference type="InterPro" id="IPR000595">
    <property type="entry name" value="cNMP-bd_dom"/>
</dbReference>
<dbReference type="InterPro" id="IPR050397">
    <property type="entry name" value="Env_Response_Regulators"/>
</dbReference>
<organism evidence="5 6">
    <name type="scientific">Qipengyuania psychrotolerans</name>
    <dbReference type="NCBI Taxonomy" id="2867238"/>
    <lineage>
        <taxon>Bacteria</taxon>
        <taxon>Pseudomonadati</taxon>
        <taxon>Pseudomonadota</taxon>
        <taxon>Alphaproteobacteria</taxon>
        <taxon>Sphingomonadales</taxon>
        <taxon>Erythrobacteraceae</taxon>
        <taxon>Qipengyuania</taxon>
    </lineage>
</organism>
<dbReference type="SUPFAM" id="SSF46785">
    <property type="entry name" value="Winged helix' DNA-binding domain"/>
    <property type="match status" value="1"/>
</dbReference>
<dbReference type="PANTHER" id="PTHR24567:SF26">
    <property type="entry name" value="REGULATORY PROTEIN YEIL"/>
    <property type="match status" value="1"/>
</dbReference>
<dbReference type="InterPro" id="IPR036388">
    <property type="entry name" value="WH-like_DNA-bd_sf"/>
</dbReference>
<evidence type="ECO:0000256" key="3">
    <source>
        <dbReference type="ARBA" id="ARBA00023163"/>
    </source>
</evidence>
<dbReference type="InterPro" id="IPR036390">
    <property type="entry name" value="WH_DNA-bd_sf"/>
</dbReference>
<dbReference type="Pfam" id="PF13545">
    <property type="entry name" value="HTH_Crp_2"/>
    <property type="match status" value="1"/>
</dbReference>
<dbReference type="SMART" id="SM00419">
    <property type="entry name" value="HTH_CRP"/>
    <property type="match status" value="1"/>
</dbReference>
<protein>
    <submittedName>
        <fullName evidence="5">Crp/Fnr family transcriptional regulator</fullName>
    </submittedName>
</protein>
<dbReference type="Pfam" id="PF00027">
    <property type="entry name" value="cNMP_binding"/>
    <property type="match status" value="1"/>
</dbReference>
<evidence type="ECO:0000256" key="1">
    <source>
        <dbReference type="ARBA" id="ARBA00023015"/>
    </source>
</evidence>
<dbReference type="PANTHER" id="PTHR24567">
    <property type="entry name" value="CRP FAMILY TRANSCRIPTIONAL REGULATORY PROTEIN"/>
    <property type="match status" value="1"/>
</dbReference>
<dbReference type="SMART" id="SM00100">
    <property type="entry name" value="cNMP"/>
    <property type="match status" value="1"/>
</dbReference>
<dbReference type="InterPro" id="IPR014710">
    <property type="entry name" value="RmlC-like_jellyroll"/>
</dbReference>
<accession>A0ABX8ZEG6</accession>